<feature type="non-terminal residue" evidence="1">
    <location>
        <position position="1"/>
    </location>
</feature>
<evidence type="ECO:0000313" key="2">
    <source>
        <dbReference type="Proteomes" id="UP001589766"/>
    </source>
</evidence>
<dbReference type="RefSeq" id="WP_378040506.1">
    <property type="nucleotide sequence ID" value="NZ_JBHLWH010000014.1"/>
</dbReference>
<protein>
    <submittedName>
        <fullName evidence="1">Uncharacterized protein</fullName>
    </submittedName>
</protein>
<dbReference type="EMBL" id="JBHLWH010000014">
    <property type="protein sequence ID" value="MFC0247868.1"/>
    <property type="molecule type" value="Genomic_DNA"/>
</dbReference>
<name>A0ABV6F2X6_9MICC</name>
<keyword evidence="2" id="KW-1185">Reference proteome</keyword>
<evidence type="ECO:0000313" key="1">
    <source>
        <dbReference type="EMBL" id="MFC0247868.1"/>
    </source>
</evidence>
<organism evidence="1 2">
    <name type="scientific">Citricoccus parietis</name>
    <dbReference type="NCBI Taxonomy" id="592307"/>
    <lineage>
        <taxon>Bacteria</taxon>
        <taxon>Bacillati</taxon>
        <taxon>Actinomycetota</taxon>
        <taxon>Actinomycetes</taxon>
        <taxon>Micrococcales</taxon>
        <taxon>Micrococcaceae</taxon>
        <taxon>Citricoccus</taxon>
    </lineage>
</organism>
<sequence length="99" mass="11048">QSTNSKNWHQQTWHTIEFSNNRYVINTDQINPILWAAFRLFSSAVLNLIPSISSRQIGVSGDFFESNLSSSVISIQVIHDGRLGAQSLLPAWPVLRAGP</sequence>
<gene>
    <name evidence="1" type="ORF">ACFFIO_05075</name>
</gene>
<proteinExistence type="predicted"/>
<comment type="caution">
    <text evidence="1">The sequence shown here is derived from an EMBL/GenBank/DDBJ whole genome shotgun (WGS) entry which is preliminary data.</text>
</comment>
<dbReference type="Proteomes" id="UP001589766">
    <property type="component" value="Unassembled WGS sequence"/>
</dbReference>
<accession>A0ABV6F2X6</accession>
<reference evidence="1 2" key="1">
    <citation type="submission" date="2024-09" db="EMBL/GenBank/DDBJ databases">
        <authorList>
            <person name="Sun Q."/>
            <person name="Mori K."/>
        </authorList>
    </citation>
    <scope>NUCLEOTIDE SEQUENCE [LARGE SCALE GENOMIC DNA]</scope>
    <source>
        <strain evidence="1 2">CCM 7609</strain>
    </source>
</reference>